<name>A0ABW7H078_9BURK</name>
<dbReference type="InterPro" id="IPR032710">
    <property type="entry name" value="NTF2-like_dom_sf"/>
</dbReference>
<evidence type="ECO:0000313" key="4">
    <source>
        <dbReference type="Proteomes" id="UP001606303"/>
    </source>
</evidence>
<organism evidence="3 4">
    <name type="scientific">Pelomonas baiyunensis</name>
    <dbReference type="NCBI Taxonomy" id="3299026"/>
    <lineage>
        <taxon>Bacteria</taxon>
        <taxon>Pseudomonadati</taxon>
        <taxon>Pseudomonadota</taxon>
        <taxon>Betaproteobacteria</taxon>
        <taxon>Burkholderiales</taxon>
        <taxon>Sphaerotilaceae</taxon>
        <taxon>Roseateles</taxon>
    </lineage>
</organism>
<evidence type="ECO:0000259" key="2">
    <source>
        <dbReference type="Pfam" id="PF14534"/>
    </source>
</evidence>
<sequence length="169" mass="18665">MVSLLPRRTAWVIALSLSTALLGSGCATRTVVVSPPRPCDAPDSDCRADLMRALQAWQDAYNARDPAQLKPLYAPGALITDDEYVAVPQGGEAVPEFFDEMARRPTARMRWVMGNLQFFGDTAVRSGECEFDVDGATAAPNPQAVRYSLAYQRIDGRWLIVLQHLTRRP</sequence>
<feature type="chain" id="PRO_5047306668" evidence="1">
    <location>
        <begin position="30"/>
        <end position="169"/>
    </location>
</feature>
<protein>
    <submittedName>
        <fullName evidence="3">YybH family protein</fullName>
    </submittedName>
</protein>
<keyword evidence="4" id="KW-1185">Reference proteome</keyword>
<dbReference type="EMBL" id="JBIGIB010000003">
    <property type="protein sequence ID" value="MFG6467426.1"/>
    <property type="molecule type" value="Genomic_DNA"/>
</dbReference>
<feature type="domain" description="DUF4440" evidence="2">
    <location>
        <begin position="52"/>
        <end position="160"/>
    </location>
</feature>
<reference evidence="3 4" key="1">
    <citation type="submission" date="2024-08" db="EMBL/GenBank/DDBJ databases">
        <authorList>
            <person name="Lu H."/>
        </authorList>
    </citation>
    <scope>NUCLEOTIDE SEQUENCE [LARGE SCALE GENOMIC DNA]</scope>
    <source>
        <strain evidence="3 4">BYS87W</strain>
    </source>
</reference>
<comment type="caution">
    <text evidence="3">The sequence shown here is derived from an EMBL/GenBank/DDBJ whole genome shotgun (WGS) entry which is preliminary data.</text>
</comment>
<keyword evidence="1" id="KW-0732">Signal</keyword>
<feature type="signal peptide" evidence="1">
    <location>
        <begin position="1"/>
        <end position="29"/>
    </location>
</feature>
<dbReference type="Gene3D" id="3.10.450.50">
    <property type="match status" value="1"/>
</dbReference>
<evidence type="ECO:0000256" key="1">
    <source>
        <dbReference type="SAM" id="SignalP"/>
    </source>
</evidence>
<dbReference type="Pfam" id="PF14534">
    <property type="entry name" value="DUF4440"/>
    <property type="match status" value="1"/>
</dbReference>
<proteinExistence type="predicted"/>
<dbReference type="PROSITE" id="PS51257">
    <property type="entry name" value="PROKAR_LIPOPROTEIN"/>
    <property type="match status" value="1"/>
</dbReference>
<dbReference type="InterPro" id="IPR027843">
    <property type="entry name" value="DUF4440"/>
</dbReference>
<dbReference type="Proteomes" id="UP001606303">
    <property type="component" value="Unassembled WGS sequence"/>
</dbReference>
<dbReference type="RefSeq" id="WP_394384993.1">
    <property type="nucleotide sequence ID" value="NZ_JBIGIB010000003.1"/>
</dbReference>
<dbReference type="SUPFAM" id="SSF54427">
    <property type="entry name" value="NTF2-like"/>
    <property type="match status" value="1"/>
</dbReference>
<gene>
    <name evidence="3" type="ORF">ACG01O_12455</name>
</gene>
<evidence type="ECO:0000313" key="3">
    <source>
        <dbReference type="EMBL" id="MFG6467426.1"/>
    </source>
</evidence>
<accession>A0ABW7H078</accession>